<evidence type="ECO:0000256" key="1">
    <source>
        <dbReference type="SAM" id="SignalP"/>
    </source>
</evidence>
<evidence type="ECO:0000313" key="2">
    <source>
        <dbReference type="EnsemblMetazoa" id="XP_028517046.1"/>
    </source>
</evidence>
<dbReference type="EnsemblMetazoa" id="XM_028661245.1">
    <property type="protein sequence ID" value="XP_028517046.1"/>
    <property type="gene ID" value="LOC110246316"/>
</dbReference>
<accession>A0A913YSF9</accession>
<keyword evidence="3" id="KW-1185">Reference proteome</keyword>
<evidence type="ECO:0000313" key="3">
    <source>
        <dbReference type="Proteomes" id="UP000887567"/>
    </source>
</evidence>
<dbReference type="RefSeq" id="XP_028517046.1">
    <property type="nucleotide sequence ID" value="XM_028661245.1"/>
</dbReference>
<dbReference type="AlphaFoldDB" id="A0A913YSF9"/>
<sequence length="131" mass="14604">MRSHILKWIPLLMTLNLITPCPCFSSGEDDFNNTGEDMSGSGDVSQSFQCPQQKSVVFTVIQRHPYARNDTGIMTLPDLIDLDMMASSLFEKCTCFSNTSVEIKVAENRSQLEKIVTANQTDFGFPVFSPV</sequence>
<dbReference type="KEGG" id="epa:110246316"/>
<proteinExistence type="predicted"/>
<dbReference type="GeneID" id="110246316"/>
<reference evidence="2" key="1">
    <citation type="submission" date="2022-11" db="UniProtKB">
        <authorList>
            <consortium name="EnsemblMetazoa"/>
        </authorList>
    </citation>
    <scope>IDENTIFICATION</scope>
</reference>
<feature type="signal peptide" evidence="1">
    <location>
        <begin position="1"/>
        <end position="20"/>
    </location>
</feature>
<organism evidence="2 3">
    <name type="scientific">Exaiptasia diaphana</name>
    <name type="common">Tropical sea anemone</name>
    <name type="synonym">Aiptasia pulchella</name>
    <dbReference type="NCBI Taxonomy" id="2652724"/>
    <lineage>
        <taxon>Eukaryota</taxon>
        <taxon>Metazoa</taxon>
        <taxon>Cnidaria</taxon>
        <taxon>Anthozoa</taxon>
        <taxon>Hexacorallia</taxon>
        <taxon>Actiniaria</taxon>
        <taxon>Aiptasiidae</taxon>
        <taxon>Exaiptasia</taxon>
    </lineage>
</organism>
<name>A0A913YSF9_EXADI</name>
<dbReference type="Proteomes" id="UP000887567">
    <property type="component" value="Unplaced"/>
</dbReference>
<dbReference type="OrthoDB" id="415460at2759"/>
<keyword evidence="1" id="KW-0732">Signal</keyword>
<protein>
    <submittedName>
        <fullName evidence="2">Uncharacterized protein</fullName>
    </submittedName>
</protein>
<feature type="chain" id="PRO_5037678961" evidence="1">
    <location>
        <begin position="21"/>
        <end position="131"/>
    </location>
</feature>